<evidence type="ECO:0000256" key="6">
    <source>
        <dbReference type="SAM" id="SignalP"/>
    </source>
</evidence>
<dbReference type="RefSeq" id="WP_120471651.1">
    <property type="nucleotide sequence ID" value="NZ_RAYQ01000022.1"/>
</dbReference>
<evidence type="ECO:0000256" key="3">
    <source>
        <dbReference type="ARBA" id="ARBA00022448"/>
    </source>
</evidence>
<organism evidence="7 8">
    <name type="scientific">Parablautia intestinalis</name>
    <dbReference type="NCBI Taxonomy" id="2320100"/>
    <lineage>
        <taxon>Bacteria</taxon>
        <taxon>Bacillati</taxon>
        <taxon>Bacillota</taxon>
        <taxon>Clostridia</taxon>
        <taxon>Lachnospirales</taxon>
        <taxon>Lachnospiraceae</taxon>
        <taxon>Parablautia</taxon>
    </lineage>
</organism>
<dbReference type="AlphaFoldDB" id="A0A3A9ASZ5"/>
<dbReference type="OrthoDB" id="383937at2"/>
<evidence type="ECO:0000256" key="4">
    <source>
        <dbReference type="ARBA" id="ARBA00022729"/>
    </source>
</evidence>
<dbReference type="Proteomes" id="UP000280696">
    <property type="component" value="Unassembled WGS sequence"/>
</dbReference>
<evidence type="ECO:0000256" key="5">
    <source>
        <dbReference type="SAM" id="MobiDB-lite"/>
    </source>
</evidence>
<feature type="compositionally biased region" description="Polar residues" evidence="5">
    <location>
        <begin position="30"/>
        <end position="57"/>
    </location>
</feature>
<name>A0A3A9ASZ5_9FIRM</name>
<keyword evidence="4 6" id="KW-0732">Signal</keyword>
<dbReference type="PANTHER" id="PTHR43649:SF31">
    <property type="entry name" value="SN-GLYCEROL-3-PHOSPHATE-BINDING PERIPLASMIC PROTEIN UGPB"/>
    <property type="match status" value="1"/>
</dbReference>
<keyword evidence="3" id="KW-0813">Transport</keyword>
<dbReference type="InterPro" id="IPR050490">
    <property type="entry name" value="Bact_solute-bd_prot1"/>
</dbReference>
<dbReference type="PANTHER" id="PTHR43649">
    <property type="entry name" value="ARABINOSE-BINDING PROTEIN-RELATED"/>
    <property type="match status" value="1"/>
</dbReference>
<accession>A0A3A9ASZ5</accession>
<evidence type="ECO:0000256" key="1">
    <source>
        <dbReference type="ARBA" id="ARBA00004196"/>
    </source>
</evidence>
<comment type="similarity">
    <text evidence="2">Belongs to the bacterial solute-binding protein 1 family.</text>
</comment>
<evidence type="ECO:0000256" key="2">
    <source>
        <dbReference type="ARBA" id="ARBA00008520"/>
    </source>
</evidence>
<gene>
    <name evidence="7" type="ORF">D7V94_17770</name>
</gene>
<dbReference type="GO" id="GO:0030313">
    <property type="term" value="C:cell envelope"/>
    <property type="evidence" value="ECO:0007669"/>
    <property type="project" value="UniProtKB-SubCell"/>
</dbReference>
<dbReference type="PROSITE" id="PS51257">
    <property type="entry name" value="PROKAR_LIPOPROTEIN"/>
    <property type="match status" value="1"/>
</dbReference>
<feature type="region of interest" description="Disordered" evidence="5">
    <location>
        <begin position="27"/>
        <end position="70"/>
    </location>
</feature>
<feature type="chain" id="PRO_5017405970" evidence="6">
    <location>
        <begin position="24"/>
        <end position="462"/>
    </location>
</feature>
<dbReference type="Gene3D" id="3.40.190.10">
    <property type="entry name" value="Periplasmic binding protein-like II"/>
    <property type="match status" value="1"/>
</dbReference>
<dbReference type="CDD" id="cd13585">
    <property type="entry name" value="PBP2_TMBP_like"/>
    <property type="match status" value="1"/>
</dbReference>
<feature type="signal peptide" evidence="6">
    <location>
        <begin position="1"/>
        <end position="23"/>
    </location>
</feature>
<proteinExistence type="inferred from homology"/>
<reference evidence="7 8" key="1">
    <citation type="submission" date="2018-09" db="EMBL/GenBank/DDBJ databases">
        <title>Murine metabolic-syndrome-specific gut microbial biobank.</title>
        <authorList>
            <person name="Liu C."/>
        </authorList>
    </citation>
    <scope>NUCLEOTIDE SEQUENCE [LARGE SCALE GENOMIC DNA]</scope>
    <source>
        <strain evidence="7 8">0.1xD8-82</strain>
    </source>
</reference>
<dbReference type="InterPro" id="IPR006059">
    <property type="entry name" value="SBP"/>
</dbReference>
<comment type="caution">
    <text evidence="7">The sequence shown here is derived from an EMBL/GenBank/DDBJ whole genome shotgun (WGS) entry which is preliminary data.</text>
</comment>
<protein>
    <submittedName>
        <fullName evidence="7">Sugar ABC transporter substrate-binding protein</fullName>
    </submittedName>
</protein>
<dbReference type="SUPFAM" id="SSF53850">
    <property type="entry name" value="Periplasmic binding protein-like II"/>
    <property type="match status" value="1"/>
</dbReference>
<evidence type="ECO:0000313" key="7">
    <source>
        <dbReference type="EMBL" id="RKI89465.1"/>
    </source>
</evidence>
<comment type="subcellular location">
    <subcellularLocation>
        <location evidence="1">Cell envelope</location>
    </subcellularLocation>
</comment>
<evidence type="ECO:0000313" key="8">
    <source>
        <dbReference type="Proteomes" id="UP000280696"/>
    </source>
</evidence>
<keyword evidence="8" id="KW-1185">Reference proteome</keyword>
<dbReference type="Pfam" id="PF01547">
    <property type="entry name" value="SBP_bac_1"/>
    <property type="match status" value="1"/>
</dbReference>
<sequence length="462" mass="50629">MRKMKKFAALGLALTMIATMLTACGGSDKSGASNSTSGETTSEDSQAAQSENAQTEAQGEESAPAQASSGEQVTITYSLWDEIQSVVYQELIDNFEAQNPDIHVEMQLTPWDQYWTKFDAAAGANQAADVFFMNVWVPKYAEAGVLEPLDSYMERDGFDFSLYTQSIVDTGTYNGVHYTVPKGTDSMAVAVNTTLFEKYGVTVPGSDWTWDDMMAVCRELQGKIAEAGDSIYPMAFMLNSNNGSWQPVVYQFGGRVFNEDGTSGYSSEESIAAIQALVDMIDEKLIPDYQMVSDTSAEEFFISGQACMLYLPTFSSQKLEQAKMEGIELIKLPKAKSQEFIAGSMHYGMNAASEHKEEAWRFMQYLASEEANDIVGQRGIDLPARISSQSYYASSFKQFDGSAFVEGLTEAVPYASAPGYAEDAINSITNDDIIAIFTKQIGVKEGMEKMAEKINAEIESGK</sequence>
<dbReference type="EMBL" id="RAYQ01000022">
    <property type="protein sequence ID" value="RKI89465.1"/>
    <property type="molecule type" value="Genomic_DNA"/>
</dbReference>